<dbReference type="EMBL" id="QTUJ01000003">
    <property type="protein sequence ID" value="REF68807.1"/>
    <property type="molecule type" value="Genomic_DNA"/>
</dbReference>
<accession>A0A3D9XE56</accession>
<feature type="region of interest" description="Disordered" evidence="1">
    <location>
        <begin position="109"/>
        <end position="144"/>
    </location>
</feature>
<organism evidence="2 3">
    <name type="scientific">Paracoccus versutus</name>
    <name type="common">Thiobacillus versutus</name>
    <dbReference type="NCBI Taxonomy" id="34007"/>
    <lineage>
        <taxon>Bacteria</taxon>
        <taxon>Pseudomonadati</taxon>
        <taxon>Pseudomonadota</taxon>
        <taxon>Alphaproteobacteria</taxon>
        <taxon>Rhodobacterales</taxon>
        <taxon>Paracoccaceae</taxon>
        <taxon>Paracoccus</taxon>
    </lineage>
</organism>
<evidence type="ECO:0008006" key="4">
    <source>
        <dbReference type="Google" id="ProtNLM"/>
    </source>
</evidence>
<evidence type="ECO:0000313" key="3">
    <source>
        <dbReference type="Proteomes" id="UP000256941"/>
    </source>
</evidence>
<gene>
    <name evidence="2" type="ORF">BDD41_3882</name>
</gene>
<sequence>MIARPVTRPPRSCSGPRLRAAFRLRLLSVALLLLALGGVLLLPVAHAGPHGYSLHHDVAAAAMAQPCPHAHGPGDGAAADHCDPDPAGPGLFDCCQACLAAAILPETQALPPSPENGNLGVRGPDRQGRIPAGILRPPRPIATA</sequence>
<name>A0A3D9XE56_PARVE</name>
<evidence type="ECO:0000313" key="2">
    <source>
        <dbReference type="EMBL" id="REF68807.1"/>
    </source>
</evidence>
<reference evidence="2 3" key="1">
    <citation type="submission" date="2018-08" db="EMBL/GenBank/DDBJ databases">
        <title>Genomic Encyclopedia of Archaeal and Bacterial Type Strains, Phase II (KMG-II): from individual species to whole genera.</title>
        <authorList>
            <person name="Goeker M."/>
        </authorList>
    </citation>
    <scope>NUCLEOTIDE SEQUENCE [LARGE SCALE GENOMIC DNA]</scope>
    <source>
        <strain evidence="2 3">DSM 17099</strain>
    </source>
</reference>
<proteinExistence type="predicted"/>
<evidence type="ECO:0000256" key="1">
    <source>
        <dbReference type="SAM" id="MobiDB-lite"/>
    </source>
</evidence>
<protein>
    <recommendedName>
        <fullName evidence="4">DUF2946 domain-containing protein</fullName>
    </recommendedName>
</protein>
<dbReference type="AlphaFoldDB" id="A0A3D9XE56"/>
<comment type="caution">
    <text evidence="2">The sequence shown here is derived from an EMBL/GenBank/DDBJ whole genome shotgun (WGS) entry which is preliminary data.</text>
</comment>
<dbReference type="Proteomes" id="UP000256941">
    <property type="component" value="Unassembled WGS sequence"/>
</dbReference>